<evidence type="ECO:0000313" key="2">
    <source>
        <dbReference type="Proteomes" id="UP001595840"/>
    </source>
</evidence>
<comment type="caution">
    <text evidence="1">The sequence shown here is derived from an EMBL/GenBank/DDBJ whole genome shotgun (WGS) entry which is preliminary data.</text>
</comment>
<gene>
    <name evidence="1" type="ORF">ACFOX3_10640</name>
</gene>
<protein>
    <submittedName>
        <fullName evidence="1">DUF6931 family protein</fullName>
    </submittedName>
</protein>
<accession>A0ABV8V4B7</accession>
<keyword evidence="2" id="KW-1185">Reference proteome</keyword>
<proteinExistence type="predicted"/>
<evidence type="ECO:0000313" key="1">
    <source>
        <dbReference type="EMBL" id="MFC4362764.1"/>
    </source>
</evidence>
<dbReference type="Pfam" id="PF22011">
    <property type="entry name" value="DUF6931"/>
    <property type="match status" value="1"/>
</dbReference>
<organism evidence="1 2">
    <name type="scientific">Simiduia curdlanivorans</name>
    <dbReference type="NCBI Taxonomy" id="1492769"/>
    <lineage>
        <taxon>Bacteria</taxon>
        <taxon>Pseudomonadati</taxon>
        <taxon>Pseudomonadota</taxon>
        <taxon>Gammaproteobacteria</taxon>
        <taxon>Cellvibrionales</taxon>
        <taxon>Cellvibrionaceae</taxon>
        <taxon>Simiduia</taxon>
    </lineage>
</organism>
<dbReference type="Proteomes" id="UP001595840">
    <property type="component" value="Unassembled WGS sequence"/>
</dbReference>
<name>A0ABV8V4B7_9GAMM</name>
<sequence>MSDWVKIKALTAQELLEQFELSEEGAAECIVADTTPRISIERLIEHGFFLDAVKLLAHCLPKREAVWWSCLAARKIQTPETDQNNIDALIAAEAWAKKPTEDNRLRARAMGVKTGHKTPASWAATAASWSTGSLSEPGEPEIQTPEYLYAHAVAGSVSLAAVLGNPDEPEALYQHFLAQGIDLAKGGNGSAETQ</sequence>
<dbReference type="EMBL" id="JBHSCX010000009">
    <property type="protein sequence ID" value="MFC4362764.1"/>
    <property type="molecule type" value="Genomic_DNA"/>
</dbReference>
<dbReference type="RefSeq" id="WP_290264244.1">
    <property type="nucleotide sequence ID" value="NZ_JAUFQG010000006.1"/>
</dbReference>
<dbReference type="InterPro" id="IPR053855">
    <property type="entry name" value="DUF6931"/>
</dbReference>
<reference evidence="2" key="1">
    <citation type="journal article" date="2019" name="Int. J. Syst. Evol. Microbiol.">
        <title>The Global Catalogue of Microorganisms (GCM) 10K type strain sequencing project: providing services to taxonomists for standard genome sequencing and annotation.</title>
        <authorList>
            <consortium name="The Broad Institute Genomics Platform"/>
            <consortium name="The Broad Institute Genome Sequencing Center for Infectious Disease"/>
            <person name="Wu L."/>
            <person name="Ma J."/>
        </authorList>
    </citation>
    <scope>NUCLEOTIDE SEQUENCE [LARGE SCALE GENOMIC DNA]</scope>
    <source>
        <strain evidence="2">CECT 8570</strain>
    </source>
</reference>